<dbReference type="GO" id="GO:0016787">
    <property type="term" value="F:hydrolase activity"/>
    <property type="evidence" value="ECO:0007669"/>
    <property type="project" value="UniProtKB-KW"/>
</dbReference>
<dbReference type="RefSeq" id="WP_150516542.1">
    <property type="nucleotide sequence ID" value="NZ_BMVX01000001.1"/>
</dbReference>
<reference evidence="6" key="1">
    <citation type="journal article" date="2014" name="Int. J. Syst. Evol. Microbiol.">
        <title>Complete genome sequence of Corynebacterium casei LMG S-19264T (=DSM 44701T), isolated from a smear-ripened cheese.</title>
        <authorList>
            <consortium name="US DOE Joint Genome Institute (JGI-PGF)"/>
            <person name="Walter F."/>
            <person name="Albersmeier A."/>
            <person name="Kalinowski J."/>
            <person name="Ruckert C."/>
        </authorList>
    </citation>
    <scope>NUCLEOTIDE SEQUENCE</scope>
    <source>
        <strain evidence="6">JCM 4834</strain>
    </source>
</reference>
<name>A0A5P2UDT4_9ACTN</name>
<reference evidence="6" key="3">
    <citation type="submission" date="2020-09" db="EMBL/GenBank/DDBJ databases">
        <authorList>
            <person name="Sun Q."/>
            <person name="Ohkuma M."/>
        </authorList>
    </citation>
    <scope>NUCLEOTIDE SEQUENCE</scope>
    <source>
        <strain evidence="6">JCM 4834</strain>
    </source>
</reference>
<organism evidence="7 8">
    <name type="scientific">Streptomyces subrutilus</name>
    <dbReference type="NCBI Taxonomy" id="36818"/>
    <lineage>
        <taxon>Bacteria</taxon>
        <taxon>Bacillati</taxon>
        <taxon>Actinomycetota</taxon>
        <taxon>Actinomycetes</taxon>
        <taxon>Kitasatosporales</taxon>
        <taxon>Streptomycetaceae</taxon>
        <taxon>Streptomyces</taxon>
    </lineage>
</organism>
<dbReference type="Gene3D" id="1.20.1440.100">
    <property type="entry name" value="SG protein - dephosphorylation function"/>
    <property type="match status" value="1"/>
</dbReference>
<evidence type="ECO:0000256" key="1">
    <source>
        <dbReference type="ARBA" id="ARBA00009184"/>
    </source>
</evidence>
<dbReference type="GO" id="GO:0046872">
    <property type="term" value="F:metal ion binding"/>
    <property type="evidence" value="ECO:0007669"/>
    <property type="project" value="UniProtKB-KW"/>
</dbReference>
<accession>A0A5P2UDT4</accession>
<dbReference type="Proteomes" id="UP000634660">
    <property type="component" value="Unassembled WGS sequence"/>
</dbReference>
<dbReference type="EMBL" id="CP023701">
    <property type="protein sequence ID" value="QEU77446.1"/>
    <property type="molecule type" value="Genomic_DNA"/>
</dbReference>
<dbReference type="OrthoDB" id="4338848at2"/>
<keyword evidence="3 7" id="KW-0378">Hydrolase</keyword>
<feature type="compositionally biased region" description="Low complexity" evidence="5">
    <location>
        <begin position="231"/>
        <end position="249"/>
    </location>
</feature>
<evidence type="ECO:0000313" key="6">
    <source>
        <dbReference type="EMBL" id="GGZ47516.1"/>
    </source>
</evidence>
<dbReference type="KEGG" id="ssub:CP968_03320"/>
<sequence length="269" mass="28534">MNIAALDVDGTLYEGTLGFSLLDELRSSGLVDPVAVRHVRDTMGAHRAAGARFRDTTGRASAAYARAMEGVRHEDAVRASHAAWRKVRHRLLASTVPLVESLRRRRFTPVLLSGSPQEMIDRMAGELGIAHRFGMRLATGPDGTYTHRFLTLPAVPEVKAELLCTLAARLGAGLGTALAVGNSASDRVLLGAVGHPVAFEPDDTLRALAHGAGWTIADRHTLVPLVNALGASSPGASSPRTPAPSTRRPVPVPAQAVSRLERNLHAHSS</sequence>
<comment type="similarity">
    <text evidence="1">Belongs to the HAD-like hydrolase superfamily. SerB family.</text>
</comment>
<evidence type="ECO:0000256" key="4">
    <source>
        <dbReference type="ARBA" id="ARBA00022842"/>
    </source>
</evidence>
<dbReference type="PANTHER" id="PTHR43344">
    <property type="entry name" value="PHOSPHOSERINE PHOSPHATASE"/>
    <property type="match status" value="1"/>
</dbReference>
<keyword evidence="4" id="KW-0460">Magnesium</keyword>
<keyword evidence="8" id="KW-1185">Reference proteome</keyword>
<dbReference type="InterPro" id="IPR023214">
    <property type="entry name" value="HAD_sf"/>
</dbReference>
<proteinExistence type="inferred from homology"/>
<keyword evidence="2" id="KW-0479">Metal-binding</keyword>
<evidence type="ECO:0000313" key="7">
    <source>
        <dbReference type="EMBL" id="QEU77446.1"/>
    </source>
</evidence>
<dbReference type="InterPro" id="IPR036412">
    <property type="entry name" value="HAD-like_sf"/>
</dbReference>
<gene>
    <name evidence="7" type="ORF">CP968_03320</name>
    <name evidence="6" type="ORF">GCM10010371_03560</name>
</gene>
<dbReference type="Pfam" id="PF12710">
    <property type="entry name" value="HAD"/>
    <property type="match status" value="1"/>
</dbReference>
<dbReference type="Gene3D" id="3.40.50.1000">
    <property type="entry name" value="HAD superfamily/HAD-like"/>
    <property type="match status" value="1"/>
</dbReference>
<evidence type="ECO:0000256" key="3">
    <source>
        <dbReference type="ARBA" id="ARBA00022801"/>
    </source>
</evidence>
<feature type="region of interest" description="Disordered" evidence="5">
    <location>
        <begin position="231"/>
        <end position="269"/>
    </location>
</feature>
<evidence type="ECO:0000313" key="8">
    <source>
        <dbReference type="Proteomes" id="UP000326831"/>
    </source>
</evidence>
<dbReference type="PANTHER" id="PTHR43344:SF13">
    <property type="entry name" value="PHOSPHATASE RV3661-RELATED"/>
    <property type="match status" value="1"/>
</dbReference>
<dbReference type="AlphaFoldDB" id="A0A5P2UDT4"/>
<evidence type="ECO:0000256" key="5">
    <source>
        <dbReference type="SAM" id="MobiDB-lite"/>
    </source>
</evidence>
<dbReference type="SUPFAM" id="SSF56784">
    <property type="entry name" value="HAD-like"/>
    <property type="match status" value="1"/>
</dbReference>
<protein>
    <submittedName>
        <fullName evidence="7">HAD family hydrolase</fullName>
    </submittedName>
</protein>
<reference evidence="7 8" key="2">
    <citation type="submission" date="2017-09" db="EMBL/GenBank/DDBJ databases">
        <authorList>
            <person name="Lee N."/>
            <person name="Cho B.-K."/>
        </authorList>
    </citation>
    <scope>NUCLEOTIDE SEQUENCE [LARGE SCALE GENOMIC DNA]</scope>
    <source>
        <strain evidence="7 8">ATCC 27467</strain>
    </source>
</reference>
<feature type="compositionally biased region" description="Basic and acidic residues" evidence="5">
    <location>
        <begin position="259"/>
        <end position="269"/>
    </location>
</feature>
<dbReference type="EMBL" id="BMVX01000001">
    <property type="protein sequence ID" value="GGZ47516.1"/>
    <property type="molecule type" value="Genomic_DNA"/>
</dbReference>
<dbReference type="Proteomes" id="UP000326831">
    <property type="component" value="Chromosome"/>
</dbReference>
<dbReference type="InterPro" id="IPR050582">
    <property type="entry name" value="HAD-like_SerB"/>
</dbReference>
<evidence type="ECO:0000256" key="2">
    <source>
        <dbReference type="ARBA" id="ARBA00022723"/>
    </source>
</evidence>